<name>A0A6V7UEE0_MELEN</name>
<reference evidence="3 4" key="1">
    <citation type="submission" date="2020-08" db="EMBL/GenBank/DDBJ databases">
        <authorList>
            <person name="Koutsovoulos G."/>
            <person name="Danchin GJ E."/>
        </authorList>
    </citation>
    <scope>NUCLEOTIDE SEQUENCE [LARGE SCALE GENOMIC DNA]</scope>
</reference>
<dbReference type="AlphaFoldDB" id="A0A6V7UEE0"/>
<sequence length="123" mass="14096">MLVHYWMIFSCAFSTFLFIRDVLVPILWTYFLSPTFKTFGILKGRQHSRTNATQEAGTKFKEIRPRNDSIATAPTPPTRFPSFKRRHQAKDARVQFSKANDSVSLASVDSPFGNPLRRLQADT</sequence>
<evidence type="ECO:0000256" key="2">
    <source>
        <dbReference type="SAM" id="Phobius"/>
    </source>
</evidence>
<evidence type="ECO:0000313" key="3">
    <source>
        <dbReference type="EMBL" id="CAD2155513.1"/>
    </source>
</evidence>
<dbReference type="Proteomes" id="UP000580250">
    <property type="component" value="Unassembled WGS sequence"/>
</dbReference>
<feature type="region of interest" description="Disordered" evidence="1">
    <location>
        <begin position="47"/>
        <end position="90"/>
    </location>
</feature>
<evidence type="ECO:0000256" key="1">
    <source>
        <dbReference type="SAM" id="MobiDB-lite"/>
    </source>
</evidence>
<keyword evidence="2" id="KW-0472">Membrane</keyword>
<feature type="transmembrane region" description="Helical" evidence="2">
    <location>
        <begin position="6"/>
        <end position="31"/>
    </location>
</feature>
<keyword evidence="2" id="KW-0812">Transmembrane</keyword>
<evidence type="ECO:0000313" key="4">
    <source>
        <dbReference type="Proteomes" id="UP000580250"/>
    </source>
</evidence>
<protein>
    <submittedName>
        <fullName evidence="3">Uncharacterized protein</fullName>
    </submittedName>
</protein>
<dbReference type="EMBL" id="CAJEWN010000059">
    <property type="protein sequence ID" value="CAD2155513.1"/>
    <property type="molecule type" value="Genomic_DNA"/>
</dbReference>
<proteinExistence type="predicted"/>
<keyword evidence="2" id="KW-1133">Transmembrane helix</keyword>
<accession>A0A6V7UEE0</accession>
<comment type="caution">
    <text evidence="3">The sequence shown here is derived from an EMBL/GenBank/DDBJ whole genome shotgun (WGS) entry which is preliminary data.</text>
</comment>
<gene>
    <name evidence="3" type="ORF">MENT_LOCUS11891</name>
</gene>
<feature type="compositionally biased region" description="Basic and acidic residues" evidence="1">
    <location>
        <begin position="58"/>
        <end position="67"/>
    </location>
</feature>
<organism evidence="3 4">
    <name type="scientific">Meloidogyne enterolobii</name>
    <name type="common">Root-knot nematode worm</name>
    <name type="synonym">Meloidogyne mayaguensis</name>
    <dbReference type="NCBI Taxonomy" id="390850"/>
    <lineage>
        <taxon>Eukaryota</taxon>
        <taxon>Metazoa</taxon>
        <taxon>Ecdysozoa</taxon>
        <taxon>Nematoda</taxon>
        <taxon>Chromadorea</taxon>
        <taxon>Rhabditida</taxon>
        <taxon>Tylenchina</taxon>
        <taxon>Tylenchomorpha</taxon>
        <taxon>Tylenchoidea</taxon>
        <taxon>Meloidogynidae</taxon>
        <taxon>Meloidogyninae</taxon>
        <taxon>Meloidogyne</taxon>
    </lineage>
</organism>